<accession>A0A0R3RUD2</accession>
<dbReference type="STRING" id="1147741.A0A0R3RUD2"/>
<sequence length="169" mass="18833">MIMMMTPNAQKRREHFIRHEALSLSVPTRRKWYNKVPPVDLQNSPSEGNSLDMNMSTISNQLFGAFATWHNIHASLMKLGLSSGDLSSNKLTRASSSSSTSASSGYSIDSSSISYISNDSSNGNQSSDESFDDKKLFNYPSQLSISHVDLRCLQLKEMFPGLSGHWRCF</sequence>
<proteinExistence type="predicted"/>
<reference evidence="2" key="1">
    <citation type="submission" date="2017-02" db="UniProtKB">
        <authorList>
            <consortium name="WormBaseParasite"/>
        </authorList>
    </citation>
    <scope>IDENTIFICATION</scope>
</reference>
<dbReference type="WBParaSite" id="EEL_0000563101-mRNA-1">
    <property type="protein sequence ID" value="EEL_0000563101-mRNA-1"/>
    <property type="gene ID" value="EEL_0000563101"/>
</dbReference>
<dbReference type="AlphaFoldDB" id="A0A0R3RUD2"/>
<protein>
    <submittedName>
        <fullName evidence="2">Growth-regulating factor</fullName>
    </submittedName>
</protein>
<evidence type="ECO:0000313" key="2">
    <source>
        <dbReference type="WBParaSite" id="EEL_0000563101-mRNA-1"/>
    </source>
</evidence>
<name>A0A0R3RUD2_9BILA</name>
<dbReference type="Proteomes" id="UP000050640">
    <property type="component" value="Unplaced"/>
</dbReference>
<organism evidence="1 2">
    <name type="scientific">Elaeophora elaphi</name>
    <dbReference type="NCBI Taxonomy" id="1147741"/>
    <lineage>
        <taxon>Eukaryota</taxon>
        <taxon>Metazoa</taxon>
        <taxon>Ecdysozoa</taxon>
        <taxon>Nematoda</taxon>
        <taxon>Chromadorea</taxon>
        <taxon>Rhabditida</taxon>
        <taxon>Spirurina</taxon>
        <taxon>Spiruromorpha</taxon>
        <taxon>Filarioidea</taxon>
        <taxon>Onchocercidae</taxon>
        <taxon>Elaeophora</taxon>
    </lineage>
</organism>
<evidence type="ECO:0000313" key="1">
    <source>
        <dbReference type="Proteomes" id="UP000050640"/>
    </source>
</evidence>
<keyword evidence="1" id="KW-1185">Reference proteome</keyword>